<evidence type="ECO:0000313" key="1">
    <source>
        <dbReference type="EMBL" id="HGF99299.1"/>
    </source>
</evidence>
<dbReference type="AlphaFoldDB" id="A0A7C3ZET6"/>
<protein>
    <submittedName>
        <fullName evidence="1">HAD family phosphatase</fullName>
    </submittedName>
</protein>
<dbReference type="EMBL" id="DSPX01000008">
    <property type="protein sequence ID" value="HGF99299.1"/>
    <property type="molecule type" value="Genomic_DNA"/>
</dbReference>
<dbReference type="InterPro" id="IPR036412">
    <property type="entry name" value="HAD-like_sf"/>
</dbReference>
<proteinExistence type="predicted"/>
<dbReference type="Pfam" id="PF08282">
    <property type="entry name" value="Hydrolase_3"/>
    <property type="match status" value="1"/>
</dbReference>
<name>A0A7C3ZET6_9CYAN</name>
<reference evidence="1" key="1">
    <citation type="journal article" date="2020" name="mSystems">
        <title>Genome- and Community-Level Interaction Insights into Carbon Utilization and Element Cycling Functions of Hydrothermarchaeota in Hydrothermal Sediment.</title>
        <authorList>
            <person name="Zhou Z."/>
            <person name="Liu Y."/>
            <person name="Xu W."/>
            <person name="Pan J."/>
            <person name="Luo Z.H."/>
            <person name="Li M."/>
        </authorList>
    </citation>
    <scope>NUCLEOTIDE SEQUENCE [LARGE SCALE GENOMIC DNA]</scope>
    <source>
        <strain evidence="1">SpSt-374</strain>
    </source>
</reference>
<comment type="caution">
    <text evidence="1">The sequence shown here is derived from an EMBL/GenBank/DDBJ whole genome shotgun (WGS) entry which is preliminary data.</text>
</comment>
<dbReference type="GO" id="GO:0000287">
    <property type="term" value="F:magnesium ion binding"/>
    <property type="evidence" value="ECO:0007669"/>
    <property type="project" value="TreeGrafter"/>
</dbReference>
<accession>A0A7C3ZET6</accession>
<dbReference type="Gene3D" id="3.40.50.1000">
    <property type="entry name" value="HAD superfamily/HAD-like"/>
    <property type="match status" value="1"/>
</dbReference>
<dbReference type="PANTHER" id="PTHR10000">
    <property type="entry name" value="PHOSPHOSERINE PHOSPHATASE"/>
    <property type="match status" value="1"/>
</dbReference>
<dbReference type="GO" id="GO:0005829">
    <property type="term" value="C:cytosol"/>
    <property type="evidence" value="ECO:0007669"/>
    <property type="project" value="TreeGrafter"/>
</dbReference>
<dbReference type="InterPro" id="IPR023214">
    <property type="entry name" value="HAD_sf"/>
</dbReference>
<sequence>MSYLPLLEAFELELITNIRLIATDMDGTMTKRGKLSSDLVRALEDLEANGVIVLIITGRSAGWVSGLSSLLPVVGAICENGGIFYPSNGSNPLPLTPIPHIPTHRRQLAATFARLQAEFPQIQESSDNPFRLTDWTFDVAGLTTEDLDRLSSLCASEGWGFTFSTVQCHIKPINQDKATGLLQMLAANWNDFTPHQVITVGDSPNDDTLFNGEKFPLSVGVANVLDYQSQLTYPPAYITTAPEADGFCELARYILKSRS</sequence>
<organism evidence="1">
    <name type="scientific">Planktothricoides sp. SpSt-374</name>
    <dbReference type="NCBI Taxonomy" id="2282167"/>
    <lineage>
        <taxon>Bacteria</taxon>
        <taxon>Bacillati</taxon>
        <taxon>Cyanobacteriota</taxon>
        <taxon>Cyanophyceae</taxon>
        <taxon>Oscillatoriophycideae</taxon>
        <taxon>Oscillatoriales</taxon>
        <taxon>Oscillatoriaceae</taxon>
        <taxon>Planktothricoides</taxon>
    </lineage>
</organism>
<dbReference type="SUPFAM" id="SSF56784">
    <property type="entry name" value="HAD-like"/>
    <property type="match status" value="1"/>
</dbReference>
<gene>
    <name evidence="1" type="ORF">ENR15_01125</name>
</gene>
<dbReference type="PANTHER" id="PTHR10000:SF8">
    <property type="entry name" value="HAD SUPERFAMILY HYDROLASE-LIKE, TYPE 3"/>
    <property type="match status" value="1"/>
</dbReference>
<dbReference type="Gene3D" id="3.90.1070.10">
    <property type="match status" value="1"/>
</dbReference>
<dbReference type="GO" id="GO:0016791">
    <property type="term" value="F:phosphatase activity"/>
    <property type="evidence" value="ECO:0007669"/>
    <property type="project" value="TreeGrafter"/>
</dbReference>